<proteinExistence type="predicted"/>
<dbReference type="EMBL" id="BDGG01000010">
    <property type="protein sequence ID" value="GAV04132.1"/>
    <property type="molecule type" value="Genomic_DNA"/>
</dbReference>
<evidence type="ECO:0000313" key="1">
    <source>
        <dbReference type="EMBL" id="GAV04132.1"/>
    </source>
</evidence>
<accession>A0A1D1VRD6</accession>
<dbReference type="AlphaFoldDB" id="A0A1D1VRD6"/>
<dbReference type="Proteomes" id="UP000186922">
    <property type="component" value="Unassembled WGS sequence"/>
</dbReference>
<comment type="caution">
    <text evidence="1">The sequence shown here is derived from an EMBL/GenBank/DDBJ whole genome shotgun (WGS) entry which is preliminary data.</text>
</comment>
<evidence type="ECO:0000313" key="2">
    <source>
        <dbReference type="Proteomes" id="UP000186922"/>
    </source>
</evidence>
<protein>
    <submittedName>
        <fullName evidence="1">Uncharacterized protein</fullName>
    </submittedName>
</protein>
<reference evidence="1 2" key="1">
    <citation type="journal article" date="2016" name="Nat. Commun.">
        <title>Extremotolerant tardigrade genome and improved radiotolerance of human cultured cells by tardigrade-unique protein.</title>
        <authorList>
            <person name="Hashimoto T."/>
            <person name="Horikawa D.D."/>
            <person name="Saito Y."/>
            <person name="Kuwahara H."/>
            <person name="Kozuka-Hata H."/>
            <person name="Shin-I T."/>
            <person name="Minakuchi Y."/>
            <person name="Ohishi K."/>
            <person name="Motoyama A."/>
            <person name="Aizu T."/>
            <person name="Enomoto A."/>
            <person name="Kondo K."/>
            <person name="Tanaka S."/>
            <person name="Hara Y."/>
            <person name="Koshikawa S."/>
            <person name="Sagara H."/>
            <person name="Miura T."/>
            <person name="Yokobori S."/>
            <person name="Miyagawa K."/>
            <person name="Suzuki Y."/>
            <person name="Kubo T."/>
            <person name="Oyama M."/>
            <person name="Kohara Y."/>
            <person name="Fujiyama A."/>
            <person name="Arakawa K."/>
            <person name="Katayama T."/>
            <person name="Toyoda A."/>
            <person name="Kunieda T."/>
        </authorList>
    </citation>
    <scope>NUCLEOTIDE SEQUENCE [LARGE SCALE GENOMIC DNA]</scope>
    <source>
        <strain evidence="1 2">YOKOZUNA-1</strain>
    </source>
</reference>
<keyword evidence="2" id="KW-1185">Reference proteome</keyword>
<organism evidence="1 2">
    <name type="scientific">Ramazzottius varieornatus</name>
    <name type="common">Water bear</name>
    <name type="synonym">Tardigrade</name>
    <dbReference type="NCBI Taxonomy" id="947166"/>
    <lineage>
        <taxon>Eukaryota</taxon>
        <taxon>Metazoa</taxon>
        <taxon>Ecdysozoa</taxon>
        <taxon>Tardigrada</taxon>
        <taxon>Eutardigrada</taxon>
        <taxon>Parachela</taxon>
        <taxon>Hypsibioidea</taxon>
        <taxon>Ramazzottiidae</taxon>
        <taxon>Ramazzottius</taxon>
    </lineage>
</organism>
<name>A0A1D1VRD6_RAMVA</name>
<sequence length="175" mass="20256">MGPAFSHIRFPLMEPSQLANGPIKKRIFTPEEMAQIFEMKFAAPGPANAAPAFFSSAPRKNRPALEVGRLSFELEWNSRPGMWMKVLEVDVVPDIKTCPQTSRRFMDLCRMSYSFPIRVCSRTFHQRSHDLKWTTLGFADSPTYQREHLDARYERNCLAVIQWESLWCADLRSVQ</sequence>
<gene>
    <name evidence="1" type="primary">RvY_14459</name>
    <name evidence="1" type="synonym">RvY_14459.2</name>
    <name evidence="1" type="ORF">RvY_14459-2</name>
</gene>